<proteinExistence type="predicted"/>
<dbReference type="AlphaFoldDB" id="A0AAE0JAB7"/>
<dbReference type="Proteomes" id="UP001278500">
    <property type="component" value="Unassembled WGS sequence"/>
</dbReference>
<gene>
    <name evidence="3" type="ORF">B0H65DRAFT_581047</name>
</gene>
<reference evidence="3" key="1">
    <citation type="journal article" date="2023" name="Mol. Phylogenet. Evol.">
        <title>Genome-scale phylogeny and comparative genomics of the fungal order Sordariales.</title>
        <authorList>
            <person name="Hensen N."/>
            <person name="Bonometti L."/>
            <person name="Westerberg I."/>
            <person name="Brannstrom I.O."/>
            <person name="Guillou S."/>
            <person name="Cros-Aarteil S."/>
            <person name="Calhoun S."/>
            <person name="Haridas S."/>
            <person name="Kuo A."/>
            <person name="Mondo S."/>
            <person name="Pangilinan J."/>
            <person name="Riley R."/>
            <person name="LaButti K."/>
            <person name="Andreopoulos B."/>
            <person name="Lipzen A."/>
            <person name="Chen C."/>
            <person name="Yan M."/>
            <person name="Daum C."/>
            <person name="Ng V."/>
            <person name="Clum A."/>
            <person name="Steindorff A."/>
            <person name="Ohm R.A."/>
            <person name="Martin F."/>
            <person name="Silar P."/>
            <person name="Natvig D.O."/>
            <person name="Lalanne C."/>
            <person name="Gautier V."/>
            <person name="Ament-Velasquez S.L."/>
            <person name="Kruys A."/>
            <person name="Hutchinson M.I."/>
            <person name="Powell A.J."/>
            <person name="Barry K."/>
            <person name="Miller A.N."/>
            <person name="Grigoriev I.V."/>
            <person name="Debuchy R."/>
            <person name="Gladieux P."/>
            <person name="Hiltunen Thoren M."/>
            <person name="Johannesson H."/>
        </authorList>
    </citation>
    <scope>NUCLEOTIDE SEQUENCE</scope>
    <source>
        <strain evidence="3">CBS 560.94</strain>
    </source>
</reference>
<reference evidence="3" key="2">
    <citation type="submission" date="2023-06" db="EMBL/GenBank/DDBJ databases">
        <authorList>
            <consortium name="Lawrence Berkeley National Laboratory"/>
            <person name="Haridas S."/>
            <person name="Hensen N."/>
            <person name="Bonometti L."/>
            <person name="Westerberg I."/>
            <person name="Brannstrom I.O."/>
            <person name="Guillou S."/>
            <person name="Cros-Aarteil S."/>
            <person name="Calhoun S."/>
            <person name="Kuo A."/>
            <person name="Mondo S."/>
            <person name="Pangilinan J."/>
            <person name="Riley R."/>
            <person name="Labutti K."/>
            <person name="Andreopoulos B."/>
            <person name="Lipzen A."/>
            <person name="Chen C."/>
            <person name="Yanf M."/>
            <person name="Daum C."/>
            <person name="Ng V."/>
            <person name="Clum A."/>
            <person name="Steindorff A."/>
            <person name="Ohm R."/>
            <person name="Martin F."/>
            <person name="Silar P."/>
            <person name="Natvig D."/>
            <person name="Lalanne C."/>
            <person name="Gautier V."/>
            <person name="Ament-Velasquez S.L."/>
            <person name="Kruys A."/>
            <person name="Hutchinson M.I."/>
            <person name="Powell A.J."/>
            <person name="Barry K."/>
            <person name="Miller A.N."/>
            <person name="Grigoriev I.V."/>
            <person name="Debuchy R."/>
            <person name="Gladieux P."/>
            <person name="Thoren M.H."/>
            <person name="Johannesson H."/>
        </authorList>
    </citation>
    <scope>NUCLEOTIDE SEQUENCE</scope>
    <source>
        <strain evidence="3">CBS 560.94</strain>
    </source>
</reference>
<dbReference type="Pfam" id="PF25550">
    <property type="entry name" value="DUF7928"/>
    <property type="match status" value="1"/>
</dbReference>
<evidence type="ECO:0000259" key="2">
    <source>
        <dbReference type="Pfam" id="PF25550"/>
    </source>
</evidence>
<comment type="caution">
    <text evidence="3">The sequence shown here is derived from an EMBL/GenBank/DDBJ whole genome shotgun (WGS) entry which is preliminary data.</text>
</comment>
<dbReference type="PANTHER" id="PTHR35408">
    <property type="entry name" value="CHROMOSOME 15, WHOLE GENOME SHOTGUN SEQUENCE"/>
    <property type="match status" value="1"/>
</dbReference>
<name>A0AAE0JAB7_9PEZI</name>
<feature type="domain" description="DUF7928" evidence="2">
    <location>
        <begin position="75"/>
        <end position="135"/>
    </location>
</feature>
<dbReference type="EMBL" id="JAUEPP010000007">
    <property type="protein sequence ID" value="KAK3339586.1"/>
    <property type="molecule type" value="Genomic_DNA"/>
</dbReference>
<evidence type="ECO:0000313" key="4">
    <source>
        <dbReference type="Proteomes" id="UP001278500"/>
    </source>
</evidence>
<dbReference type="InterPro" id="IPR057688">
    <property type="entry name" value="DUF7928"/>
</dbReference>
<sequence length="180" mass="19796">MGLKSYFIAKTPEPAAGQNEKPQRGRPPATGDPIFNPLTPNHDVLALPHAHYSARARSEARSFLSTTSSIMLEDIKHEVMVNWLYQQQCSYLWVASGSGEIEGVMLRKSRGRYMTCLPALGNSPLAAACAALNVQWSPEAIEVPLNDDLRIQILPTVDDLLRARKHQFAAFVASEGLLVV</sequence>
<evidence type="ECO:0000256" key="1">
    <source>
        <dbReference type="SAM" id="MobiDB-lite"/>
    </source>
</evidence>
<dbReference type="GeneID" id="87867962"/>
<keyword evidence="4" id="KW-1185">Reference proteome</keyword>
<protein>
    <recommendedName>
        <fullName evidence="2">DUF7928 domain-containing protein</fullName>
    </recommendedName>
</protein>
<feature type="region of interest" description="Disordered" evidence="1">
    <location>
        <begin position="12"/>
        <end position="32"/>
    </location>
</feature>
<accession>A0AAE0JAB7</accession>
<organism evidence="3 4">
    <name type="scientific">Neurospora tetraspora</name>
    <dbReference type="NCBI Taxonomy" id="94610"/>
    <lineage>
        <taxon>Eukaryota</taxon>
        <taxon>Fungi</taxon>
        <taxon>Dikarya</taxon>
        <taxon>Ascomycota</taxon>
        <taxon>Pezizomycotina</taxon>
        <taxon>Sordariomycetes</taxon>
        <taxon>Sordariomycetidae</taxon>
        <taxon>Sordariales</taxon>
        <taxon>Sordariaceae</taxon>
        <taxon>Neurospora</taxon>
    </lineage>
</organism>
<dbReference type="PANTHER" id="PTHR35408:SF3">
    <property type="entry name" value="GLYCOSYLTRANSFERASE 2-LIKE DOMAIN-CONTAINING PROTEIN"/>
    <property type="match status" value="1"/>
</dbReference>
<dbReference type="RefSeq" id="XP_062678946.1">
    <property type="nucleotide sequence ID" value="XM_062830808.1"/>
</dbReference>
<evidence type="ECO:0000313" key="3">
    <source>
        <dbReference type="EMBL" id="KAK3339586.1"/>
    </source>
</evidence>